<feature type="transmembrane region" description="Helical" evidence="1">
    <location>
        <begin position="22"/>
        <end position="42"/>
    </location>
</feature>
<dbReference type="RefSeq" id="WP_233053684.1">
    <property type="nucleotide sequence ID" value="NZ_JAIMJA010000015.1"/>
</dbReference>
<protein>
    <recommendedName>
        <fullName evidence="4">Chemotaxis methyl-accepting receptor HlyB-like 4HB MCP domain-containing protein</fullName>
    </recommendedName>
</protein>
<evidence type="ECO:0000313" key="3">
    <source>
        <dbReference type="Proteomes" id="UP001201273"/>
    </source>
</evidence>
<dbReference type="EMBL" id="JAIMJA010000015">
    <property type="protein sequence ID" value="MCE2596021.1"/>
    <property type="molecule type" value="Genomic_DNA"/>
</dbReference>
<accession>A0ABS8WEG2</accession>
<evidence type="ECO:0000313" key="2">
    <source>
        <dbReference type="EMBL" id="MCE2596021.1"/>
    </source>
</evidence>
<gene>
    <name evidence="2" type="ORF">K6Y31_14505</name>
</gene>
<evidence type="ECO:0000256" key="1">
    <source>
        <dbReference type="SAM" id="Phobius"/>
    </source>
</evidence>
<name>A0ABS8WEG2_9GAMM</name>
<reference evidence="2 3" key="1">
    <citation type="journal article" date="2022" name="Environ. Microbiol. Rep.">
        <title>Eco-phylogenetic analyses reveal divergent evolution of vitamin B12 metabolism in the marine bacterial family 'Psychromonadaceae'.</title>
        <authorList>
            <person name="Jin X."/>
            <person name="Yang Y."/>
            <person name="Cao H."/>
            <person name="Gao B."/>
            <person name="Zhao Z."/>
        </authorList>
    </citation>
    <scope>NUCLEOTIDE SEQUENCE [LARGE SCALE GENOMIC DNA]</scope>
    <source>
        <strain evidence="2 3">MKS20</strain>
    </source>
</reference>
<keyword evidence="3" id="KW-1185">Reference proteome</keyword>
<proteinExistence type="predicted"/>
<sequence>MPKTLPIKAAVKKLDNSDLIKTGFWVGQVFMLIATMLGVYLASQEGMSQAMTFNDINTLQDNYHLRRSLRDEFSDNINKLDETIAFLRQGHTYFAEKDQPKFDTYVWQAMRFSPRTMETPAPILTGVRRFHSEVDDLLMRLDKKYLGRSLITERLEAVSKQAREETLTYLEADLINIKQVLLSYDVDVDQVLSYQAK</sequence>
<comment type="caution">
    <text evidence="2">The sequence shown here is derived from an EMBL/GenBank/DDBJ whole genome shotgun (WGS) entry which is preliminary data.</text>
</comment>
<evidence type="ECO:0008006" key="4">
    <source>
        <dbReference type="Google" id="ProtNLM"/>
    </source>
</evidence>
<keyword evidence="1" id="KW-0812">Transmembrane</keyword>
<keyword evidence="1" id="KW-0472">Membrane</keyword>
<dbReference type="Proteomes" id="UP001201273">
    <property type="component" value="Unassembled WGS sequence"/>
</dbReference>
<organism evidence="2 3">
    <name type="scientific">Motilimonas cestriensis</name>
    <dbReference type="NCBI Taxonomy" id="2742685"/>
    <lineage>
        <taxon>Bacteria</taxon>
        <taxon>Pseudomonadati</taxon>
        <taxon>Pseudomonadota</taxon>
        <taxon>Gammaproteobacteria</taxon>
        <taxon>Alteromonadales</taxon>
        <taxon>Alteromonadales genera incertae sedis</taxon>
        <taxon>Motilimonas</taxon>
    </lineage>
</organism>
<keyword evidence="1" id="KW-1133">Transmembrane helix</keyword>